<keyword evidence="8 12" id="KW-1133">Transmembrane helix</keyword>
<dbReference type="SUPFAM" id="SSF144083">
    <property type="entry name" value="Magnesium transport protein CorA, transmembrane region"/>
    <property type="match status" value="1"/>
</dbReference>
<evidence type="ECO:0000256" key="5">
    <source>
        <dbReference type="ARBA" id="ARBA00022519"/>
    </source>
</evidence>
<evidence type="ECO:0000256" key="2">
    <source>
        <dbReference type="ARBA" id="ARBA00009765"/>
    </source>
</evidence>
<dbReference type="AlphaFoldDB" id="A0A562R780"/>
<keyword evidence="5" id="KW-0997">Cell inner membrane</keyword>
<keyword evidence="6 12" id="KW-0812">Transmembrane</keyword>
<comment type="caution">
    <text evidence="13">The sequence shown here is derived from an EMBL/GenBank/DDBJ whole genome shotgun (WGS) entry which is preliminary data.</text>
</comment>
<dbReference type="SUPFAM" id="SSF143865">
    <property type="entry name" value="CorA soluble domain-like"/>
    <property type="match status" value="1"/>
</dbReference>
<evidence type="ECO:0000256" key="9">
    <source>
        <dbReference type="ARBA" id="ARBA00023065"/>
    </source>
</evidence>
<dbReference type="GO" id="GO:0000287">
    <property type="term" value="F:magnesium ion binding"/>
    <property type="evidence" value="ECO:0007669"/>
    <property type="project" value="TreeGrafter"/>
</dbReference>
<keyword evidence="11" id="KW-0175">Coiled coil</keyword>
<dbReference type="RefSeq" id="WP_199754609.1">
    <property type="nucleotide sequence ID" value="NZ_VLLB01000005.1"/>
</dbReference>
<keyword evidence="9" id="KW-0406">Ion transport</keyword>
<dbReference type="Gene3D" id="1.20.58.340">
    <property type="entry name" value="Magnesium transport protein CorA, transmembrane region"/>
    <property type="match status" value="2"/>
</dbReference>
<dbReference type="GO" id="GO:0005886">
    <property type="term" value="C:plasma membrane"/>
    <property type="evidence" value="ECO:0007669"/>
    <property type="project" value="UniProtKB-SubCell"/>
</dbReference>
<keyword evidence="7" id="KW-0862">Zinc</keyword>
<dbReference type="Pfam" id="PF01544">
    <property type="entry name" value="CorA"/>
    <property type="match status" value="1"/>
</dbReference>
<evidence type="ECO:0000256" key="4">
    <source>
        <dbReference type="ARBA" id="ARBA00022475"/>
    </source>
</evidence>
<organism evidence="13 14">
    <name type="scientific">Pseudoduganella lurida</name>
    <dbReference type="NCBI Taxonomy" id="1036180"/>
    <lineage>
        <taxon>Bacteria</taxon>
        <taxon>Pseudomonadati</taxon>
        <taxon>Pseudomonadota</taxon>
        <taxon>Betaproteobacteria</taxon>
        <taxon>Burkholderiales</taxon>
        <taxon>Oxalobacteraceae</taxon>
        <taxon>Telluria group</taxon>
        <taxon>Pseudoduganella</taxon>
    </lineage>
</organism>
<evidence type="ECO:0000256" key="1">
    <source>
        <dbReference type="ARBA" id="ARBA00004651"/>
    </source>
</evidence>
<dbReference type="PANTHER" id="PTHR46494:SF3">
    <property type="entry name" value="ZINC TRANSPORT PROTEIN ZNTB"/>
    <property type="match status" value="1"/>
</dbReference>
<dbReference type="PANTHER" id="PTHR46494">
    <property type="entry name" value="CORA FAMILY METAL ION TRANSPORTER (EUROFUNG)"/>
    <property type="match status" value="1"/>
</dbReference>
<gene>
    <name evidence="13" type="ORF">IP91_03002</name>
</gene>
<keyword evidence="3" id="KW-0813">Transport</keyword>
<dbReference type="GO" id="GO:0015087">
    <property type="term" value="F:cobalt ion transmembrane transporter activity"/>
    <property type="evidence" value="ECO:0007669"/>
    <property type="project" value="TreeGrafter"/>
</dbReference>
<evidence type="ECO:0000256" key="10">
    <source>
        <dbReference type="ARBA" id="ARBA00023136"/>
    </source>
</evidence>
<comment type="subcellular location">
    <subcellularLocation>
        <location evidence="1">Cell membrane</location>
        <topology evidence="1">Multi-pass membrane protein</topology>
    </subcellularLocation>
</comment>
<dbReference type="GO" id="GO:0015095">
    <property type="term" value="F:magnesium ion transmembrane transporter activity"/>
    <property type="evidence" value="ECO:0007669"/>
    <property type="project" value="TreeGrafter"/>
</dbReference>
<name>A0A562R780_9BURK</name>
<keyword evidence="10 12" id="KW-0472">Membrane</keyword>
<proteinExistence type="inferred from homology"/>
<evidence type="ECO:0000256" key="6">
    <source>
        <dbReference type="ARBA" id="ARBA00022692"/>
    </source>
</evidence>
<evidence type="ECO:0000256" key="3">
    <source>
        <dbReference type="ARBA" id="ARBA00022448"/>
    </source>
</evidence>
<feature type="coiled-coil region" evidence="11">
    <location>
        <begin position="248"/>
        <end position="275"/>
    </location>
</feature>
<protein>
    <submittedName>
        <fullName evidence="13">Zinc transporter</fullName>
    </submittedName>
</protein>
<feature type="transmembrane region" description="Helical" evidence="12">
    <location>
        <begin position="315"/>
        <end position="336"/>
    </location>
</feature>
<feature type="transmembrane region" description="Helical" evidence="12">
    <location>
        <begin position="281"/>
        <end position="303"/>
    </location>
</feature>
<keyword evidence="4" id="KW-1003">Cell membrane</keyword>
<dbReference type="GO" id="GO:0050897">
    <property type="term" value="F:cobalt ion binding"/>
    <property type="evidence" value="ECO:0007669"/>
    <property type="project" value="TreeGrafter"/>
</dbReference>
<evidence type="ECO:0000256" key="11">
    <source>
        <dbReference type="SAM" id="Coils"/>
    </source>
</evidence>
<evidence type="ECO:0000313" key="13">
    <source>
        <dbReference type="EMBL" id="TWI64236.1"/>
    </source>
</evidence>
<evidence type="ECO:0000256" key="8">
    <source>
        <dbReference type="ARBA" id="ARBA00022989"/>
    </source>
</evidence>
<evidence type="ECO:0000313" key="14">
    <source>
        <dbReference type="Proteomes" id="UP000318431"/>
    </source>
</evidence>
<evidence type="ECO:0000256" key="7">
    <source>
        <dbReference type="ARBA" id="ARBA00022833"/>
    </source>
</evidence>
<sequence length="343" mass="38139">MHATIKPATLEYGSDHNGLVCGYLFGRGAAALPIVAADALAWLQERAAYPDEFLWLHFNLANAASEKWLREHLRLADEFYDCLHEGSRSTRIEQADDTLVAVINDVLRDFSFEPSDIASLYLSVERQVVISARRSPLQAVERLRQAVRRGEPIASTVVLLTHLLRDQADVLTRIVRMATGKVDGIEDNLLSGQLKHQRAELGSLRRVLVRLQRLLAPEPAAMFRLMQRPPSWVSVADRQEVREASEEFVVTLNDIASLQERIKLLQEEIAALVNEANNRSLYVLTIVTVLALPINIIAGLLGMNVGGIPLAQDGAGFWIIAGIVAVFTFVAGWIVLRKQRELA</sequence>
<keyword evidence="14" id="KW-1185">Reference proteome</keyword>
<dbReference type="Gene3D" id="3.30.460.20">
    <property type="entry name" value="CorA soluble domain-like"/>
    <property type="match status" value="1"/>
</dbReference>
<evidence type="ECO:0000256" key="12">
    <source>
        <dbReference type="SAM" id="Phobius"/>
    </source>
</evidence>
<dbReference type="CDD" id="cd12834">
    <property type="entry name" value="ZntB_u1"/>
    <property type="match status" value="1"/>
</dbReference>
<dbReference type="Proteomes" id="UP000318431">
    <property type="component" value="Unassembled WGS sequence"/>
</dbReference>
<dbReference type="InterPro" id="IPR045861">
    <property type="entry name" value="CorA_cytoplasmic_dom"/>
</dbReference>
<reference evidence="13 14" key="1">
    <citation type="journal article" date="2015" name="Stand. Genomic Sci.">
        <title>Genomic Encyclopedia of Bacterial and Archaeal Type Strains, Phase III: the genomes of soil and plant-associated and newly described type strains.</title>
        <authorList>
            <person name="Whitman W.B."/>
            <person name="Woyke T."/>
            <person name="Klenk H.P."/>
            <person name="Zhou Y."/>
            <person name="Lilburn T.G."/>
            <person name="Beck B.J."/>
            <person name="De Vos P."/>
            <person name="Vandamme P."/>
            <person name="Eisen J.A."/>
            <person name="Garrity G."/>
            <person name="Hugenholtz P."/>
            <person name="Kyrpides N.C."/>
        </authorList>
    </citation>
    <scope>NUCLEOTIDE SEQUENCE [LARGE SCALE GENOMIC DNA]</scope>
    <source>
        <strain evidence="13 14">CGMCC 1.10822</strain>
    </source>
</reference>
<comment type="similarity">
    <text evidence="2">Belongs to the CorA metal ion transporter (MIT) (TC 1.A.35) family.</text>
</comment>
<dbReference type="InterPro" id="IPR002523">
    <property type="entry name" value="MgTranspt_CorA/ZnTranspt_ZntB"/>
</dbReference>
<dbReference type="EMBL" id="VLLB01000005">
    <property type="protein sequence ID" value="TWI64236.1"/>
    <property type="molecule type" value="Genomic_DNA"/>
</dbReference>
<accession>A0A562R780</accession>
<dbReference type="InterPro" id="IPR045863">
    <property type="entry name" value="CorA_TM1_TM2"/>
</dbReference>